<accession>A0A511WZK9</accession>
<keyword evidence="1" id="KW-1133">Transmembrane helix</keyword>
<dbReference type="Proteomes" id="UP000321400">
    <property type="component" value="Unassembled WGS sequence"/>
</dbReference>
<dbReference type="AlphaFoldDB" id="A0A511WZK9"/>
<comment type="caution">
    <text evidence="2">The sequence shown here is derived from an EMBL/GenBank/DDBJ whole genome shotgun (WGS) entry which is preliminary data.</text>
</comment>
<protein>
    <submittedName>
        <fullName evidence="2">Uncharacterized protein</fullName>
    </submittedName>
</protein>
<sequence>MRDVAQWLSNQTFLITASLFLMVIIFISISFGRKLRQLIYYRQVDVVGELNQTYQSLLDEPLIECSQSVTFVSLRTYLLDQAPAVYQGDVHSSADALKFVKDSTCYSIPKEHIHAFLYHLYLMHTYIKKRRVMTPKVKLLIENEDAFLLFNLLERNQWDQLTDVCQKDQLAPLVYLAVMRVIRDWDSLNVESQVALQVIMKDYGRGGFEKLAIYLPKGEQHLFKKLAKRLR</sequence>
<proteinExistence type="predicted"/>
<keyword evidence="3" id="KW-1185">Reference proteome</keyword>
<keyword evidence="1" id="KW-0812">Transmembrane</keyword>
<organism evidence="2 3">
    <name type="scientific">Halolactibacillus alkaliphilus</name>
    <dbReference type="NCBI Taxonomy" id="442899"/>
    <lineage>
        <taxon>Bacteria</taxon>
        <taxon>Bacillati</taxon>
        <taxon>Bacillota</taxon>
        <taxon>Bacilli</taxon>
        <taxon>Bacillales</taxon>
        <taxon>Bacillaceae</taxon>
        <taxon>Halolactibacillus</taxon>
    </lineage>
</organism>
<keyword evidence="1" id="KW-0472">Membrane</keyword>
<gene>
    <name evidence="2" type="ORF">HAL01_05990</name>
</gene>
<dbReference type="RefSeq" id="WP_089800560.1">
    <property type="nucleotide sequence ID" value="NZ_BJYE01000005.1"/>
</dbReference>
<reference evidence="2 3" key="1">
    <citation type="submission" date="2019-07" db="EMBL/GenBank/DDBJ databases">
        <title>Whole genome shotgun sequence of Halolactibacillus alkaliphilus NBRC 103919.</title>
        <authorList>
            <person name="Hosoyama A."/>
            <person name="Uohara A."/>
            <person name="Ohji S."/>
            <person name="Ichikawa N."/>
        </authorList>
    </citation>
    <scope>NUCLEOTIDE SEQUENCE [LARGE SCALE GENOMIC DNA]</scope>
    <source>
        <strain evidence="2 3">NBRC 103919</strain>
    </source>
</reference>
<feature type="transmembrane region" description="Helical" evidence="1">
    <location>
        <begin position="12"/>
        <end position="32"/>
    </location>
</feature>
<evidence type="ECO:0000313" key="2">
    <source>
        <dbReference type="EMBL" id="GEN56135.1"/>
    </source>
</evidence>
<evidence type="ECO:0000313" key="3">
    <source>
        <dbReference type="Proteomes" id="UP000321400"/>
    </source>
</evidence>
<name>A0A511WZK9_9BACI</name>
<dbReference type="EMBL" id="BJYE01000005">
    <property type="protein sequence ID" value="GEN56135.1"/>
    <property type="molecule type" value="Genomic_DNA"/>
</dbReference>
<evidence type="ECO:0000256" key="1">
    <source>
        <dbReference type="SAM" id="Phobius"/>
    </source>
</evidence>